<proteinExistence type="predicted"/>
<protein>
    <recommendedName>
        <fullName evidence="1">Choice-of-anchor I domain-containing protein</fullName>
    </recommendedName>
</protein>
<accession>A0A8S3YE93</accession>
<evidence type="ECO:0000259" key="1">
    <source>
        <dbReference type="Pfam" id="PF22494"/>
    </source>
</evidence>
<keyword evidence="3" id="KW-1185">Reference proteome</keyword>
<dbReference type="Proteomes" id="UP000678393">
    <property type="component" value="Unassembled WGS sequence"/>
</dbReference>
<dbReference type="InterPro" id="IPR052956">
    <property type="entry name" value="Mesenchyme-surface_protein"/>
</dbReference>
<sequence>MSYWPIRAWYQPDAIQFVNWKGRQLVVSANEGKQKKYPNFREYIRGKQFTGLGDQIPEVVKTWLQEDSQLGRLKMSKLDGKDDKGLYQALYTFGARSFSIWDAADNFKQLYDSGSDIETYTALKCPHAFNTEGDDIDEKSDSKGPETEALAVGQIGDRLYIFVGNENPGVIFVYSIGENVTQPRFETIFCKGLPDDKTTLEEKFVARKLFAMDPEDIK</sequence>
<evidence type="ECO:0000313" key="2">
    <source>
        <dbReference type="EMBL" id="CAG5115599.1"/>
    </source>
</evidence>
<dbReference type="OrthoDB" id="425936at2759"/>
<name>A0A8S3YE93_9EUPU</name>
<gene>
    <name evidence="2" type="ORF">CUNI_LOCUS1157</name>
</gene>
<dbReference type="InterPro" id="IPR055188">
    <property type="entry name" value="Choice_anch_I"/>
</dbReference>
<organism evidence="2 3">
    <name type="scientific">Candidula unifasciata</name>
    <dbReference type="NCBI Taxonomy" id="100452"/>
    <lineage>
        <taxon>Eukaryota</taxon>
        <taxon>Metazoa</taxon>
        <taxon>Spiralia</taxon>
        <taxon>Lophotrochozoa</taxon>
        <taxon>Mollusca</taxon>
        <taxon>Gastropoda</taxon>
        <taxon>Heterobranchia</taxon>
        <taxon>Euthyneura</taxon>
        <taxon>Panpulmonata</taxon>
        <taxon>Eupulmonata</taxon>
        <taxon>Stylommatophora</taxon>
        <taxon>Helicina</taxon>
        <taxon>Helicoidea</taxon>
        <taxon>Geomitridae</taxon>
        <taxon>Candidula</taxon>
    </lineage>
</organism>
<reference evidence="2" key="1">
    <citation type="submission" date="2021-04" db="EMBL/GenBank/DDBJ databases">
        <authorList>
            <consortium name="Molecular Ecology Group"/>
        </authorList>
    </citation>
    <scope>NUCLEOTIDE SEQUENCE</scope>
</reference>
<comment type="caution">
    <text evidence="2">The sequence shown here is derived from an EMBL/GenBank/DDBJ whole genome shotgun (WGS) entry which is preliminary data.</text>
</comment>
<dbReference type="PANTHER" id="PTHR46928:SF1">
    <property type="entry name" value="MESENCHYME-SPECIFIC CELL SURFACE GLYCOPROTEIN"/>
    <property type="match status" value="1"/>
</dbReference>
<dbReference type="EMBL" id="CAJHNH020000136">
    <property type="protein sequence ID" value="CAG5115599.1"/>
    <property type="molecule type" value="Genomic_DNA"/>
</dbReference>
<dbReference type="AlphaFoldDB" id="A0A8S3YE93"/>
<feature type="domain" description="Choice-of-anchor I" evidence="1">
    <location>
        <begin position="1"/>
        <end position="180"/>
    </location>
</feature>
<dbReference type="Pfam" id="PF22494">
    <property type="entry name" value="choice_anch_I"/>
    <property type="match status" value="1"/>
</dbReference>
<evidence type="ECO:0000313" key="3">
    <source>
        <dbReference type="Proteomes" id="UP000678393"/>
    </source>
</evidence>
<dbReference type="PANTHER" id="PTHR46928">
    <property type="entry name" value="MESENCHYME-SPECIFIC CELL SURFACE GLYCOPROTEIN"/>
    <property type="match status" value="1"/>
</dbReference>